<feature type="transmembrane region" description="Helical" evidence="1">
    <location>
        <begin position="57"/>
        <end position="75"/>
    </location>
</feature>
<feature type="transmembrane region" description="Helical" evidence="1">
    <location>
        <begin position="166"/>
        <end position="191"/>
    </location>
</feature>
<dbReference type="RefSeq" id="WP_048920253.1">
    <property type="nucleotide sequence ID" value="NZ_CP010777.1"/>
</dbReference>
<organism evidence="3 4">
    <name type="scientific">Rufibacter radiotolerans</name>
    <dbReference type="NCBI Taxonomy" id="1379910"/>
    <lineage>
        <taxon>Bacteria</taxon>
        <taxon>Pseudomonadati</taxon>
        <taxon>Bacteroidota</taxon>
        <taxon>Cytophagia</taxon>
        <taxon>Cytophagales</taxon>
        <taxon>Hymenobacteraceae</taxon>
        <taxon>Rufibacter</taxon>
    </lineage>
</organism>
<evidence type="ECO:0000313" key="3">
    <source>
        <dbReference type="EMBL" id="AKQ45378.1"/>
    </source>
</evidence>
<feature type="transmembrane region" description="Helical" evidence="1">
    <location>
        <begin position="203"/>
        <end position="225"/>
    </location>
</feature>
<keyword evidence="4" id="KW-1185">Reference proteome</keyword>
<feature type="transmembrane region" description="Helical" evidence="1">
    <location>
        <begin position="356"/>
        <end position="374"/>
    </location>
</feature>
<feature type="domain" description="Glycosyltransferase RgtA/B/C/D-like" evidence="2">
    <location>
        <begin position="85"/>
        <end position="209"/>
    </location>
</feature>
<dbReference type="EMBL" id="CP010777">
    <property type="protein sequence ID" value="AKQ45378.1"/>
    <property type="molecule type" value="Genomic_DNA"/>
</dbReference>
<feature type="transmembrane region" description="Helical" evidence="1">
    <location>
        <begin position="276"/>
        <end position="293"/>
    </location>
</feature>
<name>A0A0H4VJ19_9BACT</name>
<gene>
    <name evidence="3" type="ORF">TH63_06570</name>
</gene>
<evidence type="ECO:0000313" key="4">
    <source>
        <dbReference type="Proteomes" id="UP000036458"/>
    </source>
</evidence>
<keyword evidence="1" id="KW-0812">Transmembrane</keyword>
<dbReference type="OrthoDB" id="892253at2"/>
<dbReference type="Pfam" id="PF13231">
    <property type="entry name" value="PMT_2"/>
    <property type="match status" value="1"/>
</dbReference>
<keyword evidence="1" id="KW-1133">Transmembrane helix</keyword>
<feature type="transmembrane region" description="Helical" evidence="1">
    <location>
        <begin position="135"/>
        <end position="154"/>
    </location>
</feature>
<protein>
    <recommendedName>
        <fullName evidence="2">Glycosyltransferase RgtA/B/C/D-like domain-containing protein</fullName>
    </recommendedName>
</protein>
<dbReference type="AlphaFoldDB" id="A0A0H4VJ19"/>
<dbReference type="InterPro" id="IPR038731">
    <property type="entry name" value="RgtA/B/C-like"/>
</dbReference>
<reference evidence="3 4" key="1">
    <citation type="submission" date="2015-01" db="EMBL/GenBank/DDBJ databases">
        <title>Rufibacter sp./DG31D/ whole genome sequencing.</title>
        <authorList>
            <person name="Kim M.K."/>
            <person name="Srinivasan S."/>
            <person name="Lee J.-J."/>
        </authorList>
    </citation>
    <scope>NUCLEOTIDE SEQUENCE [LARGE SCALE GENOMIC DNA]</scope>
    <source>
        <strain evidence="3 4">DG31D</strain>
    </source>
</reference>
<sequence>MPFRPDFILQNRWLPLGVLLGLLLVYGLFPTHNSTSDAYDYAACVRWRVDLWQPHHLLYNITGLGIFTLGQKTGLSIQPLELLKLLNALFAGASLWVLWRILALLQQPLAAQAALLLLAGASLGPMRYATENETYILPIFFSLAGTYYWVRYHLQGKSKDILWSSFWAAFACLFHQIHIFWWLGLLLYFIVTKPRPWAKVGWYLLPALVVPLGYGIALSLLHIPFSQAHRFVFLDFFKGEVETTITFKNFLLTGISFMRTFLEVHGRQLFLLEKNLLYILPALGSLVLLFFFGRKLGVIWRNGRLVHPRVLKTLSLILFLQVLFAWFAVGNAEFMVMVPFLVALMAGCFRFPQPQVLFLPGMALFLWNMSYAVLPNFYFTYSNHACVQDFASRQPQATLLLQDKNAFDAYLFYQTGQYHPRAFETEASPHVLQAAIAQARMDKRPVVTDYSQAPAVISRAWLLRKGTADGFFRNYQFERLSSCPTFYGDQGLYLLK</sequence>
<proteinExistence type="predicted"/>
<accession>A0A0H4VJ19</accession>
<dbReference type="PATRIC" id="fig|1379910.4.peg.1439"/>
<keyword evidence="1" id="KW-0472">Membrane</keyword>
<feature type="transmembrane region" description="Helical" evidence="1">
    <location>
        <begin position="12"/>
        <end position="29"/>
    </location>
</feature>
<feature type="transmembrane region" description="Helical" evidence="1">
    <location>
        <begin position="313"/>
        <end position="344"/>
    </location>
</feature>
<feature type="transmembrane region" description="Helical" evidence="1">
    <location>
        <begin position="109"/>
        <end position="128"/>
    </location>
</feature>
<evidence type="ECO:0000259" key="2">
    <source>
        <dbReference type="Pfam" id="PF13231"/>
    </source>
</evidence>
<evidence type="ECO:0000256" key="1">
    <source>
        <dbReference type="SAM" id="Phobius"/>
    </source>
</evidence>
<feature type="transmembrane region" description="Helical" evidence="1">
    <location>
        <begin position="82"/>
        <end position="103"/>
    </location>
</feature>
<dbReference type="Proteomes" id="UP000036458">
    <property type="component" value="Chromosome"/>
</dbReference>
<dbReference type="KEGG" id="ruf:TH63_06570"/>